<protein>
    <submittedName>
        <fullName evidence="1">Uncharacterized protein</fullName>
    </submittedName>
</protein>
<dbReference type="Proteomes" id="UP000482155">
    <property type="component" value="Unassembled WGS sequence"/>
</dbReference>
<dbReference type="EMBL" id="JAAIVB010000011">
    <property type="protein sequence ID" value="NEX60146.1"/>
    <property type="molecule type" value="Genomic_DNA"/>
</dbReference>
<keyword evidence="2" id="KW-1185">Reference proteome</keyword>
<reference evidence="1 2" key="1">
    <citation type="submission" date="2020-02" db="EMBL/GenBank/DDBJ databases">
        <authorList>
            <person name="Kim M.K."/>
        </authorList>
    </citation>
    <scope>NUCLEOTIDE SEQUENCE [LARGE SCALE GENOMIC DNA]</scope>
    <source>
        <strain evidence="1 2">17J57-3</strain>
    </source>
</reference>
<sequence>MPLTATTRIVPLTLTPPYRQNTPAGQAKRAYYDLLWQVANSQENTVGAYLQLCSERNLTGARYPGQKSPEIIVKPEEFVSYAIEHGWLAKS</sequence>
<accession>A0A6B3SN23</accession>
<name>A0A6B3SN23_9BURK</name>
<gene>
    <name evidence="1" type="ORF">G3574_03555</name>
</gene>
<organism evidence="1 2">
    <name type="scientific">Noviherbaspirillum galbum</name>
    <dbReference type="NCBI Taxonomy" id="2709383"/>
    <lineage>
        <taxon>Bacteria</taxon>
        <taxon>Pseudomonadati</taxon>
        <taxon>Pseudomonadota</taxon>
        <taxon>Betaproteobacteria</taxon>
        <taxon>Burkholderiales</taxon>
        <taxon>Oxalobacteraceae</taxon>
        <taxon>Noviherbaspirillum</taxon>
    </lineage>
</organism>
<evidence type="ECO:0000313" key="2">
    <source>
        <dbReference type="Proteomes" id="UP000482155"/>
    </source>
</evidence>
<comment type="caution">
    <text evidence="1">The sequence shown here is derived from an EMBL/GenBank/DDBJ whole genome shotgun (WGS) entry which is preliminary data.</text>
</comment>
<dbReference type="AlphaFoldDB" id="A0A6B3SN23"/>
<proteinExistence type="predicted"/>
<evidence type="ECO:0000313" key="1">
    <source>
        <dbReference type="EMBL" id="NEX60146.1"/>
    </source>
</evidence>
<dbReference type="RefSeq" id="WP_163960647.1">
    <property type="nucleotide sequence ID" value="NZ_JAAIVB010000011.1"/>
</dbReference>